<dbReference type="Gene3D" id="1.10.10.10">
    <property type="entry name" value="Winged helix-like DNA-binding domain superfamily/Winged helix DNA-binding domain"/>
    <property type="match status" value="2"/>
</dbReference>
<dbReference type="PRINTS" id="PR00598">
    <property type="entry name" value="HTHMARR"/>
</dbReference>
<dbReference type="PROSITE" id="PS50995">
    <property type="entry name" value="HTH_MARR_2"/>
    <property type="match status" value="1"/>
</dbReference>
<dbReference type="PANTHER" id="PTHR33204">
    <property type="entry name" value="TRANSCRIPTIONAL REGULATOR, MARR FAMILY"/>
    <property type="match status" value="1"/>
</dbReference>
<proteinExistence type="predicted"/>
<dbReference type="Pfam" id="PF12802">
    <property type="entry name" value="MarR_2"/>
    <property type="match status" value="1"/>
</dbReference>
<keyword evidence="7" id="KW-1185">Reference proteome</keyword>
<dbReference type="AlphaFoldDB" id="A0A4R7W0M9"/>
<keyword evidence="3" id="KW-0804">Transcription</keyword>
<organism evidence="6 7">
    <name type="scientific">Actinophytocola oryzae</name>
    <dbReference type="NCBI Taxonomy" id="502181"/>
    <lineage>
        <taxon>Bacteria</taxon>
        <taxon>Bacillati</taxon>
        <taxon>Actinomycetota</taxon>
        <taxon>Actinomycetes</taxon>
        <taxon>Pseudonocardiales</taxon>
        <taxon>Pseudonocardiaceae</taxon>
    </lineage>
</organism>
<feature type="domain" description="HTH hxlR-type" evidence="5">
    <location>
        <begin position="8"/>
        <end position="103"/>
    </location>
</feature>
<dbReference type="Pfam" id="PF01638">
    <property type="entry name" value="HxlR"/>
    <property type="match status" value="1"/>
</dbReference>
<dbReference type="SMART" id="SM00347">
    <property type="entry name" value="HTH_MARR"/>
    <property type="match status" value="1"/>
</dbReference>
<accession>A0A4R7W0M9</accession>
<keyword evidence="2" id="KW-0238">DNA-binding</keyword>
<dbReference type="EMBL" id="SOCP01000002">
    <property type="protein sequence ID" value="TDV55942.1"/>
    <property type="molecule type" value="Genomic_DNA"/>
</dbReference>
<reference evidence="6 7" key="1">
    <citation type="submission" date="2019-03" db="EMBL/GenBank/DDBJ databases">
        <title>Genomic Encyclopedia of Archaeal and Bacterial Type Strains, Phase II (KMG-II): from individual species to whole genera.</title>
        <authorList>
            <person name="Goeker M."/>
        </authorList>
    </citation>
    <scope>NUCLEOTIDE SEQUENCE [LARGE SCALE GENOMIC DNA]</scope>
    <source>
        <strain evidence="6 7">DSM 45499</strain>
    </source>
</reference>
<evidence type="ECO:0000259" key="4">
    <source>
        <dbReference type="PROSITE" id="PS50995"/>
    </source>
</evidence>
<dbReference type="InterPro" id="IPR036388">
    <property type="entry name" value="WH-like_DNA-bd_sf"/>
</dbReference>
<evidence type="ECO:0000259" key="5">
    <source>
        <dbReference type="PROSITE" id="PS51118"/>
    </source>
</evidence>
<evidence type="ECO:0000313" key="7">
    <source>
        <dbReference type="Proteomes" id="UP000294927"/>
    </source>
</evidence>
<feature type="domain" description="HTH marR-type" evidence="4">
    <location>
        <begin position="113"/>
        <end position="249"/>
    </location>
</feature>
<dbReference type="InterPro" id="IPR000835">
    <property type="entry name" value="HTH_MarR-typ"/>
</dbReference>
<evidence type="ECO:0000256" key="2">
    <source>
        <dbReference type="ARBA" id="ARBA00023125"/>
    </source>
</evidence>
<name>A0A4R7W0M9_9PSEU</name>
<dbReference type="GO" id="GO:0003700">
    <property type="term" value="F:DNA-binding transcription factor activity"/>
    <property type="evidence" value="ECO:0007669"/>
    <property type="project" value="InterPro"/>
</dbReference>
<comment type="caution">
    <text evidence="6">The sequence shown here is derived from an EMBL/GenBank/DDBJ whole genome shotgun (WGS) entry which is preliminary data.</text>
</comment>
<dbReference type="OrthoDB" id="8635520at2"/>
<protein>
    <submittedName>
        <fullName evidence="6">HxlR family transcriptional regulator</fullName>
    </submittedName>
</protein>
<gene>
    <name evidence="6" type="ORF">CLV71_1023</name>
</gene>
<evidence type="ECO:0000313" key="6">
    <source>
        <dbReference type="EMBL" id="TDV55942.1"/>
    </source>
</evidence>
<dbReference type="PROSITE" id="PS51118">
    <property type="entry name" value="HTH_HXLR"/>
    <property type="match status" value="1"/>
</dbReference>
<dbReference type="SUPFAM" id="SSF46785">
    <property type="entry name" value="Winged helix' DNA-binding domain"/>
    <property type="match status" value="2"/>
</dbReference>
<dbReference type="InterPro" id="IPR002577">
    <property type="entry name" value="HTH_HxlR"/>
</dbReference>
<dbReference type="InterPro" id="IPR036390">
    <property type="entry name" value="WH_DNA-bd_sf"/>
</dbReference>
<evidence type="ECO:0000256" key="1">
    <source>
        <dbReference type="ARBA" id="ARBA00023015"/>
    </source>
</evidence>
<keyword evidence="1" id="KW-0805">Transcription regulation</keyword>
<dbReference type="RefSeq" id="WP_133901252.1">
    <property type="nucleotide sequence ID" value="NZ_SOCP01000002.1"/>
</dbReference>
<sequence>MSHLADACPCGPRTGTVFALLGKRWNGQIVDLLLQGPARFGHLVAALPGLSHRVLTERLTELQDAGLVTRTDGHYTLTAHGEGLRPAIDALATWSQAPPSASPADGSCFAPDDHAVWEAFSHAGDRVRDTLERRVQDSSGMPPSYFELLRRLRHAPGRQLRMSELAALTGSKPSRITHAVNRLERAGWITRDGHPTDGRGSTATLTDLGVDAMEIARPEFTRVVREHVIGPLTPAEQDQLRLLCEKILASFSAHADDSSTG</sequence>
<evidence type="ECO:0000256" key="3">
    <source>
        <dbReference type="ARBA" id="ARBA00023163"/>
    </source>
</evidence>
<dbReference type="Proteomes" id="UP000294927">
    <property type="component" value="Unassembled WGS sequence"/>
</dbReference>
<dbReference type="GO" id="GO:0003677">
    <property type="term" value="F:DNA binding"/>
    <property type="evidence" value="ECO:0007669"/>
    <property type="project" value="UniProtKB-KW"/>
</dbReference>